<sequence length="254" mass="28533">MSKISFTSLMYHGIHSTPECDGCFDAVYSVTRESFVAQLDYLLANQYQAVTLEQALSGEYQKPVVITFDDGDVSNYSFAFPELKKRNMLAEFYITSDWIDTPGYMSGQQLLEMHQAGMSIQAHGQTHAYMSDLEPEALEQELKISKQKVEAATQHPVHTVALPGGRGLKQVLPLYQKLGYSYIATSVLGHNKQKQPINRITMTSNTSIKVLANMLSGTGMLYWKAIIVQQVLTLAKRLLGNKNYEKIRSKLIRV</sequence>
<evidence type="ECO:0000313" key="4">
    <source>
        <dbReference type="EMBL" id="WDD99474.1"/>
    </source>
</evidence>
<evidence type="ECO:0000256" key="2">
    <source>
        <dbReference type="ARBA" id="ARBA00022729"/>
    </source>
</evidence>
<dbReference type="InterPro" id="IPR002509">
    <property type="entry name" value="NODB_dom"/>
</dbReference>
<dbReference type="SUPFAM" id="SSF88713">
    <property type="entry name" value="Glycoside hydrolase/deacetylase"/>
    <property type="match status" value="1"/>
</dbReference>
<keyword evidence="5" id="KW-1185">Reference proteome</keyword>
<keyword evidence="2" id="KW-0732">Signal</keyword>
<name>A0AAF0C467_9GAMM</name>
<dbReference type="InterPro" id="IPR011330">
    <property type="entry name" value="Glyco_hydro/deAcase_b/a-brl"/>
</dbReference>
<dbReference type="GO" id="GO:0005975">
    <property type="term" value="P:carbohydrate metabolic process"/>
    <property type="evidence" value="ECO:0007669"/>
    <property type="project" value="InterPro"/>
</dbReference>
<protein>
    <submittedName>
        <fullName evidence="4">Polysaccharide deacetylase family protein</fullName>
    </submittedName>
</protein>
<reference evidence="4 5" key="2">
    <citation type="journal article" date="2022" name="Mar. Drugs">
        <title>Bioassay-Guided Fractionation Leads to the Detection of Cholic Acid Generated by the Rare Thalassomonas sp.</title>
        <authorList>
            <person name="Pheiffer F."/>
            <person name="Schneider Y.K."/>
            <person name="Hansen E.H."/>
            <person name="Andersen J.H."/>
            <person name="Isaksson J."/>
            <person name="Busche T."/>
            <person name="R C."/>
            <person name="Kalinowski J."/>
            <person name="Zyl L.V."/>
            <person name="Trindade M."/>
        </authorList>
    </citation>
    <scope>NUCLEOTIDE SEQUENCE [LARGE SCALE GENOMIC DNA]</scope>
    <source>
        <strain evidence="4 5">A5K-106</strain>
    </source>
</reference>
<dbReference type="GO" id="GO:0005576">
    <property type="term" value="C:extracellular region"/>
    <property type="evidence" value="ECO:0007669"/>
    <property type="project" value="UniProtKB-SubCell"/>
</dbReference>
<dbReference type="InterPro" id="IPR051398">
    <property type="entry name" value="Polysacch_Deacetylase"/>
</dbReference>
<evidence type="ECO:0000259" key="3">
    <source>
        <dbReference type="PROSITE" id="PS51677"/>
    </source>
</evidence>
<evidence type="ECO:0000256" key="1">
    <source>
        <dbReference type="ARBA" id="ARBA00004613"/>
    </source>
</evidence>
<dbReference type="PROSITE" id="PS51677">
    <property type="entry name" value="NODB"/>
    <property type="match status" value="1"/>
</dbReference>
<comment type="subcellular location">
    <subcellularLocation>
        <location evidence="1">Secreted</location>
    </subcellularLocation>
</comment>
<accession>A0AAF0C467</accession>
<proteinExistence type="predicted"/>
<organism evidence="4 5">
    <name type="scientific">Thalassomonas actiniarum</name>
    <dbReference type="NCBI Taxonomy" id="485447"/>
    <lineage>
        <taxon>Bacteria</taxon>
        <taxon>Pseudomonadati</taxon>
        <taxon>Pseudomonadota</taxon>
        <taxon>Gammaproteobacteria</taxon>
        <taxon>Alteromonadales</taxon>
        <taxon>Colwelliaceae</taxon>
        <taxon>Thalassomonas</taxon>
    </lineage>
</organism>
<dbReference type="GO" id="GO:0016810">
    <property type="term" value="F:hydrolase activity, acting on carbon-nitrogen (but not peptide) bonds"/>
    <property type="evidence" value="ECO:0007669"/>
    <property type="project" value="InterPro"/>
</dbReference>
<feature type="domain" description="NodB homology" evidence="3">
    <location>
        <begin position="62"/>
        <end position="254"/>
    </location>
</feature>
<dbReference type="EMBL" id="CP059735">
    <property type="protein sequence ID" value="WDD99474.1"/>
    <property type="molecule type" value="Genomic_DNA"/>
</dbReference>
<dbReference type="KEGG" id="tact:SG35_001985"/>
<dbReference type="CDD" id="cd10918">
    <property type="entry name" value="CE4_NodB_like_5s_6s"/>
    <property type="match status" value="1"/>
</dbReference>
<dbReference type="PANTHER" id="PTHR34216">
    <property type="match status" value="1"/>
</dbReference>
<dbReference type="PANTHER" id="PTHR34216:SF3">
    <property type="entry name" value="POLY-BETA-1,6-N-ACETYL-D-GLUCOSAMINE N-DEACETYLASE"/>
    <property type="match status" value="1"/>
</dbReference>
<dbReference type="AlphaFoldDB" id="A0AAF0C467"/>
<dbReference type="Pfam" id="PF01522">
    <property type="entry name" value="Polysacc_deac_1"/>
    <property type="match status" value="1"/>
</dbReference>
<reference evidence="4 5" key="1">
    <citation type="journal article" date="2015" name="Genome Announc.">
        <title>Draft Genome Sequences of Marine Isolates of Thalassomonas viridans and Thalassomonas actiniarum.</title>
        <authorList>
            <person name="Olonade I."/>
            <person name="van Zyl L.J."/>
            <person name="Trindade M."/>
        </authorList>
    </citation>
    <scope>NUCLEOTIDE SEQUENCE [LARGE SCALE GENOMIC DNA]</scope>
    <source>
        <strain evidence="4 5">A5K-106</strain>
    </source>
</reference>
<dbReference type="Proteomes" id="UP000032568">
    <property type="component" value="Chromosome"/>
</dbReference>
<dbReference type="RefSeq" id="WP_053043197.1">
    <property type="nucleotide sequence ID" value="NZ_CP059735.1"/>
</dbReference>
<gene>
    <name evidence="4" type="ORF">SG35_001985</name>
</gene>
<evidence type="ECO:0000313" key="5">
    <source>
        <dbReference type="Proteomes" id="UP000032568"/>
    </source>
</evidence>
<dbReference type="Gene3D" id="3.20.20.370">
    <property type="entry name" value="Glycoside hydrolase/deacetylase"/>
    <property type="match status" value="1"/>
</dbReference>